<dbReference type="GO" id="GO:0005739">
    <property type="term" value="C:mitochondrion"/>
    <property type="evidence" value="ECO:0007669"/>
    <property type="project" value="TreeGrafter"/>
</dbReference>
<evidence type="ECO:0000256" key="1">
    <source>
        <dbReference type="ARBA" id="ARBA00005842"/>
    </source>
</evidence>
<gene>
    <name evidence="9" type="ORF">X797_009745</name>
</gene>
<evidence type="ECO:0000256" key="2">
    <source>
        <dbReference type="ARBA" id="ARBA00022679"/>
    </source>
</evidence>
<dbReference type="InterPro" id="IPR027417">
    <property type="entry name" value="P-loop_NTPase"/>
</dbReference>
<dbReference type="PANTHER" id="PTHR11088">
    <property type="entry name" value="TRNA DIMETHYLALLYLTRANSFERASE"/>
    <property type="match status" value="1"/>
</dbReference>
<dbReference type="InterPro" id="IPR039657">
    <property type="entry name" value="Dimethylallyltransferase"/>
</dbReference>
<proteinExistence type="inferred from homology"/>
<keyword evidence="5 6" id="KW-0819">tRNA processing</keyword>
<protein>
    <recommendedName>
        <fullName evidence="5 6">tRNA dimethylallyltransferase</fullName>
        <ecNumber evidence="5 6">2.5.1.75</ecNumber>
    </recommendedName>
</protein>
<dbReference type="eggNOG" id="KOG1384">
    <property type="taxonomic scope" value="Eukaryota"/>
</dbReference>
<dbReference type="Gene3D" id="3.30.160.60">
    <property type="entry name" value="Classic Zinc Finger"/>
    <property type="match status" value="1"/>
</dbReference>
<evidence type="ECO:0000256" key="8">
    <source>
        <dbReference type="SAM" id="MobiDB-lite"/>
    </source>
</evidence>
<dbReference type="GO" id="GO:0005524">
    <property type="term" value="F:ATP binding"/>
    <property type="evidence" value="ECO:0007669"/>
    <property type="project" value="UniProtKB-UniRule"/>
</dbReference>
<dbReference type="EMBL" id="JELW01000040">
    <property type="protein sequence ID" value="EXU97128.1"/>
    <property type="molecule type" value="Genomic_DNA"/>
</dbReference>
<feature type="region of interest" description="Disordered" evidence="8">
    <location>
        <begin position="435"/>
        <end position="462"/>
    </location>
</feature>
<evidence type="ECO:0000313" key="9">
    <source>
        <dbReference type="EMBL" id="EXU97128.1"/>
    </source>
</evidence>
<dbReference type="EC" id="2.5.1.75" evidence="5 6"/>
<comment type="function">
    <text evidence="5">Catalyzes the transfer of a dimethylallyl group onto the adenine at position 37.</text>
</comment>
<evidence type="ECO:0000256" key="6">
    <source>
        <dbReference type="RuleBase" id="RU003783"/>
    </source>
</evidence>
<dbReference type="Pfam" id="PF01715">
    <property type="entry name" value="IPPT"/>
    <property type="match status" value="1"/>
</dbReference>
<comment type="caution">
    <text evidence="9">The sequence shown here is derived from an EMBL/GenBank/DDBJ whole genome shotgun (WGS) entry which is preliminary data.</text>
</comment>
<keyword evidence="2 5" id="KW-0808">Transferase</keyword>
<accession>A0A014P4U1</accession>
<dbReference type="SUPFAM" id="SSF52540">
    <property type="entry name" value="P-loop containing nucleoside triphosphate hydrolases"/>
    <property type="match status" value="2"/>
</dbReference>
<keyword evidence="4 5" id="KW-0067">ATP-binding</keyword>
<dbReference type="GO" id="GO:0006400">
    <property type="term" value="P:tRNA modification"/>
    <property type="evidence" value="ECO:0007669"/>
    <property type="project" value="TreeGrafter"/>
</dbReference>
<dbReference type="PIRSF" id="PIRSF039110">
    <property type="entry name" value="IPP_transferase"/>
    <property type="match status" value="1"/>
</dbReference>
<dbReference type="HOGENOM" id="CLU_032616_2_3_1"/>
<evidence type="ECO:0000256" key="4">
    <source>
        <dbReference type="ARBA" id="ARBA00022840"/>
    </source>
</evidence>
<reference evidence="9 10" key="1">
    <citation type="submission" date="2014-02" db="EMBL/GenBank/DDBJ databases">
        <title>The genome sequence of the entomopathogenic fungus Metarhizium robertsii ARSEF 2575.</title>
        <authorList>
            <person name="Giuliano Garisto Donzelli B."/>
            <person name="Roe B.A."/>
            <person name="Macmil S.L."/>
            <person name="Krasnoff S.B."/>
            <person name="Gibson D.M."/>
        </authorList>
    </citation>
    <scope>NUCLEOTIDE SEQUENCE [LARGE SCALE GENOMIC DNA]</scope>
    <source>
        <strain evidence="9 10">ARSEF 2575</strain>
    </source>
</reference>
<dbReference type="Gene3D" id="1.10.20.140">
    <property type="match status" value="1"/>
</dbReference>
<comment type="similarity">
    <text evidence="1 5 7">Belongs to the IPP transferase family.</text>
</comment>
<name>A0A014P4U1_9HYPO</name>
<dbReference type="AlphaFoldDB" id="A0A014P4U1"/>
<keyword evidence="5" id="KW-0963">Cytoplasm</keyword>
<dbReference type="PANTHER" id="PTHR11088:SF89">
    <property type="entry name" value="TRNA DIMETHYLALLYLTRANSFERASE"/>
    <property type="match status" value="1"/>
</dbReference>
<dbReference type="InterPro" id="IPR030666">
    <property type="entry name" value="IPP_transferase_euk"/>
</dbReference>
<dbReference type="Proteomes" id="UP000030151">
    <property type="component" value="Unassembled WGS sequence"/>
</dbReference>
<dbReference type="HAMAP" id="MF_00185">
    <property type="entry name" value="IPP_trans"/>
    <property type="match status" value="1"/>
</dbReference>
<dbReference type="OrthoDB" id="775260at2759"/>
<dbReference type="InterPro" id="IPR018022">
    <property type="entry name" value="IPT"/>
</dbReference>
<comment type="catalytic activity">
    <reaction evidence="5 6">
        <text>adenosine(37) in tRNA + dimethylallyl diphosphate = N(6)-dimethylallyladenosine(37) in tRNA + diphosphate</text>
        <dbReference type="Rhea" id="RHEA:26482"/>
        <dbReference type="Rhea" id="RHEA-COMP:10162"/>
        <dbReference type="Rhea" id="RHEA-COMP:10375"/>
        <dbReference type="ChEBI" id="CHEBI:33019"/>
        <dbReference type="ChEBI" id="CHEBI:57623"/>
        <dbReference type="ChEBI" id="CHEBI:74411"/>
        <dbReference type="ChEBI" id="CHEBI:74415"/>
        <dbReference type="EC" id="2.5.1.75"/>
    </reaction>
</comment>
<organism evidence="9 10">
    <name type="scientific">Metarhizium robertsii</name>
    <dbReference type="NCBI Taxonomy" id="568076"/>
    <lineage>
        <taxon>Eukaryota</taxon>
        <taxon>Fungi</taxon>
        <taxon>Dikarya</taxon>
        <taxon>Ascomycota</taxon>
        <taxon>Pezizomycotina</taxon>
        <taxon>Sordariomycetes</taxon>
        <taxon>Hypocreomycetidae</taxon>
        <taxon>Hypocreales</taxon>
        <taxon>Clavicipitaceae</taxon>
        <taxon>Metarhizium</taxon>
    </lineage>
</organism>
<evidence type="ECO:0000256" key="3">
    <source>
        <dbReference type="ARBA" id="ARBA00022741"/>
    </source>
</evidence>
<dbReference type="Gene3D" id="3.40.50.300">
    <property type="entry name" value="P-loop containing nucleotide triphosphate hydrolases"/>
    <property type="match status" value="1"/>
</dbReference>
<evidence type="ECO:0000256" key="5">
    <source>
        <dbReference type="PIRNR" id="PIRNR039110"/>
    </source>
</evidence>
<dbReference type="NCBIfam" id="TIGR00174">
    <property type="entry name" value="miaA"/>
    <property type="match status" value="1"/>
</dbReference>
<feature type="compositionally biased region" description="Basic and acidic residues" evidence="8">
    <location>
        <begin position="436"/>
        <end position="448"/>
    </location>
</feature>
<dbReference type="GO" id="GO:0052381">
    <property type="term" value="F:tRNA dimethylallyltransferase activity"/>
    <property type="evidence" value="ECO:0007669"/>
    <property type="project" value="UniProtKB-UniRule"/>
</dbReference>
<evidence type="ECO:0000313" key="10">
    <source>
        <dbReference type="Proteomes" id="UP000030151"/>
    </source>
</evidence>
<sequence length="462" mass="51761">MANSKAPAEPLLVVLGSTGTGKSDLAVELATRFKGEIINSDAMQLYKGLPIITNKITQAEQKGIPHHLLGHIPLHHLPWDVDDYKREANKVISQIRARGNLPILVGGTQYYVDPLLFTDVILDEVQQTGPSASFPILEESTEVLLEELRKCDPVMAERWHPNDRRKILRSLEIYLHTGKPASQFYAEQEARKAAAASGDIPATPWEKLLFWVYSDRQILTERLDKRCDKMLNSGLLDEVHELYAFKKKAREKGQEMDMTKGIWQSIGYKQFEPYVNALEAGADATEAEKLKLSGLEDMKTATRRYANYQTKWIRIKQMRRLQDEGPEAVSSLYLVDSTDVSRFQTNVVEPAAKLTELFLKGEQRPAAVDISEMAREVLGGALELRPKETPIKRTCDMCRTVLVTEQAWERHVKSVGHRRAVKKKTKLALVAVDAQKGGEAKASADPDGSRASSPDIGSIFSN</sequence>
<evidence type="ECO:0000256" key="7">
    <source>
        <dbReference type="RuleBase" id="RU003785"/>
    </source>
</evidence>
<keyword evidence="3 5" id="KW-0547">Nucleotide-binding</keyword>